<keyword evidence="5 7" id="KW-0472">Membrane</keyword>
<dbReference type="PANTHER" id="PTHR34390:SF2">
    <property type="entry name" value="SUCCINATE TRANSPORTER SUBUNIT YJJP-RELATED"/>
    <property type="match status" value="1"/>
</dbReference>
<dbReference type="STRING" id="683228.GA0070617_3951"/>
<proteinExistence type="inferred from homology"/>
<evidence type="ECO:0000259" key="8">
    <source>
        <dbReference type="Pfam" id="PF06738"/>
    </source>
</evidence>
<dbReference type="Pfam" id="PF12821">
    <property type="entry name" value="ThrE_2"/>
    <property type="match status" value="1"/>
</dbReference>
<dbReference type="Proteomes" id="UP000198937">
    <property type="component" value="Unassembled WGS sequence"/>
</dbReference>
<dbReference type="GO" id="GO:0015744">
    <property type="term" value="P:succinate transport"/>
    <property type="evidence" value="ECO:0007669"/>
    <property type="project" value="TreeGrafter"/>
</dbReference>
<keyword evidence="4 7" id="KW-1133">Transmembrane helix</keyword>
<evidence type="ECO:0000256" key="7">
    <source>
        <dbReference type="SAM" id="Phobius"/>
    </source>
</evidence>
<organism evidence="10 11">
    <name type="scientific">Micromonospora yangpuensis</name>
    <dbReference type="NCBI Taxonomy" id="683228"/>
    <lineage>
        <taxon>Bacteria</taxon>
        <taxon>Bacillati</taxon>
        <taxon>Actinomycetota</taxon>
        <taxon>Actinomycetes</taxon>
        <taxon>Micromonosporales</taxon>
        <taxon>Micromonosporaceae</taxon>
        <taxon>Micromonospora</taxon>
    </lineage>
</organism>
<keyword evidence="11" id="KW-1185">Reference proteome</keyword>
<dbReference type="OrthoDB" id="9763957at2"/>
<dbReference type="InterPro" id="IPR010619">
    <property type="entry name" value="ThrE-like_N"/>
</dbReference>
<comment type="subcellular location">
    <subcellularLocation>
        <location evidence="1">Cell membrane</location>
        <topology evidence="1">Multi-pass membrane protein</topology>
    </subcellularLocation>
</comment>
<evidence type="ECO:0000256" key="4">
    <source>
        <dbReference type="ARBA" id="ARBA00022989"/>
    </source>
</evidence>
<feature type="transmembrane region" description="Helical" evidence="7">
    <location>
        <begin position="333"/>
        <end position="352"/>
    </location>
</feature>
<feature type="transmembrane region" description="Helical" evidence="7">
    <location>
        <begin position="210"/>
        <end position="230"/>
    </location>
</feature>
<dbReference type="InterPro" id="IPR050539">
    <property type="entry name" value="ThrE_Dicarb/AminoAcid_Exp"/>
</dbReference>
<dbReference type="AlphaFoldDB" id="A0A1C6UYP0"/>
<gene>
    <name evidence="10" type="ORF">GA0070617_3951</name>
</gene>
<evidence type="ECO:0000256" key="6">
    <source>
        <dbReference type="ARBA" id="ARBA00034125"/>
    </source>
</evidence>
<evidence type="ECO:0000256" key="2">
    <source>
        <dbReference type="ARBA" id="ARBA00022475"/>
    </source>
</evidence>
<evidence type="ECO:0000313" key="10">
    <source>
        <dbReference type="EMBL" id="SCL58920.1"/>
    </source>
</evidence>
<protein>
    <submittedName>
        <fullName evidence="10">Uncharacterized membrane protein YjjP, DUF1212 family</fullName>
    </submittedName>
</protein>
<dbReference type="Pfam" id="PF06738">
    <property type="entry name" value="ThrE"/>
    <property type="match status" value="1"/>
</dbReference>
<dbReference type="RefSeq" id="WP_091440626.1">
    <property type="nucleotide sequence ID" value="NZ_BMMJ01000002.1"/>
</dbReference>
<keyword evidence="2" id="KW-1003">Cell membrane</keyword>
<reference evidence="10 11" key="1">
    <citation type="submission" date="2016-06" db="EMBL/GenBank/DDBJ databases">
        <authorList>
            <person name="Kjaerup R.B."/>
            <person name="Dalgaard T.S."/>
            <person name="Juul-Madsen H.R."/>
        </authorList>
    </citation>
    <scope>NUCLEOTIDE SEQUENCE [LARGE SCALE GENOMIC DNA]</scope>
    <source>
        <strain evidence="10 11">DSM 45577</strain>
    </source>
</reference>
<accession>A0A1C6UYP0</accession>
<keyword evidence="3 7" id="KW-0812">Transmembrane</keyword>
<feature type="domain" description="Threonine/Serine exporter ThrE" evidence="9">
    <location>
        <begin position="288"/>
        <end position="414"/>
    </location>
</feature>
<feature type="transmembrane region" description="Helical" evidence="7">
    <location>
        <begin position="177"/>
        <end position="198"/>
    </location>
</feature>
<comment type="similarity">
    <text evidence="6">Belongs to the ThrE exporter (TC 2.A.79) family.</text>
</comment>
<dbReference type="PANTHER" id="PTHR34390">
    <property type="entry name" value="UPF0442 PROTEIN YJJB-RELATED"/>
    <property type="match status" value="1"/>
</dbReference>
<evidence type="ECO:0000256" key="3">
    <source>
        <dbReference type="ARBA" id="ARBA00022692"/>
    </source>
</evidence>
<feature type="transmembrane region" description="Helical" evidence="7">
    <location>
        <begin position="359"/>
        <end position="378"/>
    </location>
</feature>
<feature type="transmembrane region" description="Helical" evidence="7">
    <location>
        <begin position="398"/>
        <end position="421"/>
    </location>
</feature>
<dbReference type="InterPro" id="IPR024528">
    <property type="entry name" value="ThrE_2"/>
</dbReference>
<sequence length="442" mass="45223">MARQTGRSGPRATRGTLELALRVGEALLTSGAGSADVVAAMLRIAASYGVSSCTVDVTFTSITVAAAQPGDEPPLSLLKVVQVRATDYTRLDRLHEFAHRLGAARQPLDDAHRELDGILAPPPAYRSWLATAAAAGLAASVAVLLGGGALTAVVAAVASALADRTLRLLTRFGLPSFFQHAAGAAIVSLAPIVLLLFTRHTGVALDAPPSLVVAAGLVVLLAGLSLVGVAQDAINGYLVTASARVLDVLIPTAGIVAGIGTVLDLAQAADVPLRLAAVPGRAVPLWGQALAAAAAAACWALSGHARRRAVLLAAVGGAGAQLTYVAAFRAGLGAATASFVAALVVGMLVTVVTRRLSMAPVVGYACSIVPLLPGVALYRGMFEVVHGTPLGGTQLVQVAMVGLALGAGVTLSEFLITPLLGRQDRWDRWDRRVRRRARGSRY</sequence>
<dbReference type="GO" id="GO:0005886">
    <property type="term" value="C:plasma membrane"/>
    <property type="evidence" value="ECO:0007669"/>
    <property type="project" value="UniProtKB-SubCell"/>
</dbReference>
<evidence type="ECO:0000256" key="1">
    <source>
        <dbReference type="ARBA" id="ARBA00004651"/>
    </source>
</evidence>
<evidence type="ECO:0000256" key="5">
    <source>
        <dbReference type="ARBA" id="ARBA00023136"/>
    </source>
</evidence>
<feature type="transmembrane region" description="Helical" evidence="7">
    <location>
        <begin position="309"/>
        <end position="327"/>
    </location>
</feature>
<dbReference type="EMBL" id="FMIA01000002">
    <property type="protein sequence ID" value="SCL58920.1"/>
    <property type="molecule type" value="Genomic_DNA"/>
</dbReference>
<dbReference type="GO" id="GO:0022857">
    <property type="term" value="F:transmembrane transporter activity"/>
    <property type="evidence" value="ECO:0007669"/>
    <property type="project" value="InterPro"/>
</dbReference>
<evidence type="ECO:0000259" key="9">
    <source>
        <dbReference type="Pfam" id="PF12821"/>
    </source>
</evidence>
<feature type="transmembrane region" description="Helical" evidence="7">
    <location>
        <begin position="128"/>
        <end position="157"/>
    </location>
</feature>
<feature type="transmembrane region" description="Helical" evidence="7">
    <location>
        <begin position="283"/>
        <end position="302"/>
    </location>
</feature>
<name>A0A1C6UYP0_9ACTN</name>
<evidence type="ECO:0000313" key="11">
    <source>
        <dbReference type="Proteomes" id="UP000198937"/>
    </source>
</evidence>
<feature type="domain" description="Threonine/serine exporter-like N-terminal" evidence="8">
    <location>
        <begin position="19"/>
        <end position="265"/>
    </location>
</feature>